<name>A0A1G2F4I7_9BACT</name>
<gene>
    <name evidence="1" type="ORF">A2V69_03640</name>
</gene>
<dbReference type="AlphaFoldDB" id="A0A1G2F4I7"/>
<sequence length="94" mass="11450">MKEIIYSSHLIFRLKLREIPYDLPKIILLESNEHYFDKQTKKRIAIKSVDFKNELRDMAIIYNETENQIILITIHPLKKYQKFSRINSGRWQKL</sequence>
<organism evidence="1 2">
    <name type="scientific">Candidatus Portnoybacteria bacterium RBG_13_40_8</name>
    <dbReference type="NCBI Taxonomy" id="1801990"/>
    <lineage>
        <taxon>Bacteria</taxon>
        <taxon>Candidatus Portnoyibacteriota</taxon>
    </lineage>
</organism>
<protein>
    <recommendedName>
        <fullName evidence="3">DUF4258 domain-containing protein</fullName>
    </recommendedName>
</protein>
<proteinExistence type="predicted"/>
<dbReference type="STRING" id="1801990.A2V69_03640"/>
<dbReference type="EMBL" id="MHMT01000009">
    <property type="protein sequence ID" value="OGZ32984.1"/>
    <property type="molecule type" value="Genomic_DNA"/>
</dbReference>
<accession>A0A1G2F4I7</accession>
<evidence type="ECO:0000313" key="2">
    <source>
        <dbReference type="Proteomes" id="UP000177810"/>
    </source>
</evidence>
<comment type="caution">
    <text evidence="1">The sequence shown here is derived from an EMBL/GenBank/DDBJ whole genome shotgun (WGS) entry which is preliminary data.</text>
</comment>
<evidence type="ECO:0000313" key="1">
    <source>
        <dbReference type="EMBL" id="OGZ32984.1"/>
    </source>
</evidence>
<reference evidence="1 2" key="1">
    <citation type="journal article" date="2016" name="Nat. Commun.">
        <title>Thousands of microbial genomes shed light on interconnected biogeochemical processes in an aquifer system.</title>
        <authorList>
            <person name="Anantharaman K."/>
            <person name="Brown C.T."/>
            <person name="Hug L.A."/>
            <person name="Sharon I."/>
            <person name="Castelle C.J."/>
            <person name="Probst A.J."/>
            <person name="Thomas B.C."/>
            <person name="Singh A."/>
            <person name="Wilkins M.J."/>
            <person name="Karaoz U."/>
            <person name="Brodie E.L."/>
            <person name="Williams K.H."/>
            <person name="Hubbard S.S."/>
            <person name="Banfield J.F."/>
        </authorList>
    </citation>
    <scope>NUCLEOTIDE SEQUENCE [LARGE SCALE GENOMIC DNA]</scope>
</reference>
<evidence type="ECO:0008006" key="3">
    <source>
        <dbReference type="Google" id="ProtNLM"/>
    </source>
</evidence>
<dbReference type="Proteomes" id="UP000177810">
    <property type="component" value="Unassembled WGS sequence"/>
</dbReference>